<sequence length="167" mass="19643">MPWRDKRSWLRQGIISSLNTRLPCYSLLVKFEGLNATVLGNFSLFVINAAKARNLQLRKRINLRPTDFKDNQILSHPIDSYEKHRATFQLNKTGRISLFFRYNLTSEYFKEEPSKPPSQYKKISKTYHFNKKGQIIKVAKIPFDETHLFIQNLWDNIPSGVSLHMEL</sequence>
<dbReference type="EMBL" id="JARQWQ010000034">
    <property type="protein sequence ID" value="KAK2561036.1"/>
    <property type="molecule type" value="Genomic_DNA"/>
</dbReference>
<comment type="caution">
    <text evidence="1">The sequence shown here is derived from an EMBL/GenBank/DDBJ whole genome shotgun (WGS) entry which is preliminary data.</text>
</comment>
<proteinExistence type="predicted"/>
<keyword evidence="2" id="KW-1185">Reference proteome</keyword>
<reference evidence="1" key="2">
    <citation type="journal article" date="2023" name="Science">
        <title>Genomic signatures of disease resistance in endangered staghorn corals.</title>
        <authorList>
            <person name="Vollmer S.V."/>
            <person name="Selwyn J.D."/>
            <person name="Despard B.A."/>
            <person name="Roesel C.L."/>
        </authorList>
    </citation>
    <scope>NUCLEOTIDE SEQUENCE</scope>
    <source>
        <strain evidence="1">K2</strain>
    </source>
</reference>
<accession>A0AAD9QHH3</accession>
<dbReference type="Proteomes" id="UP001249851">
    <property type="component" value="Unassembled WGS sequence"/>
</dbReference>
<gene>
    <name evidence="1" type="ORF">P5673_016167</name>
</gene>
<evidence type="ECO:0008006" key="3">
    <source>
        <dbReference type="Google" id="ProtNLM"/>
    </source>
</evidence>
<reference evidence="1" key="1">
    <citation type="journal article" date="2023" name="G3 (Bethesda)">
        <title>Whole genome assembly and annotation of the endangered Caribbean coral Acropora cervicornis.</title>
        <authorList>
            <person name="Selwyn J.D."/>
            <person name="Vollmer S.V."/>
        </authorList>
    </citation>
    <scope>NUCLEOTIDE SEQUENCE</scope>
    <source>
        <strain evidence="1">K2</strain>
    </source>
</reference>
<organism evidence="1 2">
    <name type="scientific">Acropora cervicornis</name>
    <name type="common">Staghorn coral</name>
    <dbReference type="NCBI Taxonomy" id="6130"/>
    <lineage>
        <taxon>Eukaryota</taxon>
        <taxon>Metazoa</taxon>
        <taxon>Cnidaria</taxon>
        <taxon>Anthozoa</taxon>
        <taxon>Hexacorallia</taxon>
        <taxon>Scleractinia</taxon>
        <taxon>Astrocoeniina</taxon>
        <taxon>Acroporidae</taxon>
        <taxon>Acropora</taxon>
    </lineage>
</organism>
<evidence type="ECO:0000313" key="2">
    <source>
        <dbReference type="Proteomes" id="UP001249851"/>
    </source>
</evidence>
<protein>
    <recommendedName>
        <fullName evidence="3">Ribosomal protein S10</fullName>
    </recommendedName>
</protein>
<dbReference type="AlphaFoldDB" id="A0AAD9QHH3"/>
<evidence type="ECO:0000313" key="1">
    <source>
        <dbReference type="EMBL" id="KAK2561036.1"/>
    </source>
</evidence>
<feature type="non-terminal residue" evidence="1">
    <location>
        <position position="1"/>
    </location>
</feature>
<name>A0AAD9QHH3_ACRCE</name>